<reference evidence="6 7" key="1">
    <citation type="submission" date="2017-07" db="EMBL/GenBank/DDBJ databases">
        <title>Draft Genome Sequences of Select Purple Nonsulfur Bacteria.</title>
        <authorList>
            <person name="Lasarre B."/>
            <person name="Mckinlay J.B."/>
        </authorList>
    </citation>
    <scope>NUCLEOTIDE SEQUENCE [LARGE SCALE GENOMIC DNA]</scope>
    <source>
        <strain evidence="6 7">DSM 11907</strain>
    </source>
</reference>
<dbReference type="PRINTS" id="PR00039">
    <property type="entry name" value="HTHLYSR"/>
</dbReference>
<evidence type="ECO:0000256" key="2">
    <source>
        <dbReference type="ARBA" id="ARBA00023015"/>
    </source>
</evidence>
<evidence type="ECO:0000313" key="6">
    <source>
        <dbReference type="EMBL" id="RAI38831.1"/>
    </source>
</evidence>
<dbReference type="Proteomes" id="UP000248863">
    <property type="component" value="Unassembled WGS sequence"/>
</dbReference>
<feature type="domain" description="HTH lysR-type" evidence="5">
    <location>
        <begin position="42"/>
        <end position="90"/>
    </location>
</feature>
<dbReference type="OrthoDB" id="464481at2"/>
<keyword evidence="3" id="KW-0238">DNA-binding</keyword>
<dbReference type="EMBL" id="NPEU01000106">
    <property type="protein sequence ID" value="RAI38831.1"/>
    <property type="molecule type" value="Genomic_DNA"/>
</dbReference>
<dbReference type="PROSITE" id="PS50931">
    <property type="entry name" value="HTH_LYSR"/>
    <property type="match status" value="1"/>
</dbReference>
<evidence type="ECO:0000256" key="4">
    <source>
        <dbReference type="ARBA" id="ARBA00023163"/>
    </source>
</evidence>
<protein>
    <recommendedName>
        <fullName evidence="5">HTH lysR-type domain-containing protein</fullName>
    </recommendedName>
</protein>
<dbReference type="InterPro" id="IPR036390">
    <property type="entry name" value="WH_DNA-bd_sf"/>
</dbReference>
<evidence type="ECO:0000259" key="5">
    <source>
        <dbReference type="PROSITE" id="PS50931"/>
    </source>
</evidence>
<gene>
    <name evidence="6" type="ORF">CH338_11435</name>
</gene>
<evidence type="ECO:0000256" key="3">
    <source>
        <dbReference type="ARBA" id="ARBA00023125"/>
    </source>
</evidence>
<organism evidence="6 7">
    <name type="scientific">Rhodoplanes elegans</name>
    <dbReference type="NCBI Taxonomy" id="29408"/>
    <lineage>
        <taxon>Bacteria</taxon>
        <taxon>Pseudomonadati</taxon>
        <taxon>Pseudomonadota</taxon>
        <taxon>Alphaproteobacteria</taxon>
        <taxon>Hyphomicrobiales</taxon>
        <taxon>Nitrobacteraceae</taxon>
        <taxon>Rhodoplanes</taxon>
    </lineage>
</organism>
<keyword evidence="7" id="KW-1185">Reference proteome</keyword>
<dbReference type="GO" id="GO:0003677">
    <property type="term" value="F:DNA binding"/>
    <property type="evidence" value="ECO:0007669"/>
    <property type="project" value="UniProtKB-KW"/>
</dbReference>
<dbReference type="GO" id="GO:0003700">
    <property type="term" value="F:DNA-binding transcription factor activity"/>
    <property type="evidence" value="ECO:0007669"/>
    <property type="project" value="InterPro"/>
</dbReference>
<dbReference type="CDD" id="cd08414">
    <property type="entry name" value="PBP2_LTTR_aromatics_like"/>
    <property type="match status" value="1"/>
</dbReference>
<dbReference type="Gene3D" id="1.10.10.10">
    <property type="entry name" value="Winged helix-like DNA-binding domain superfamily/Winged helix DNA-binding domain"/>
    <property type="match status" value="1"/>
</dbReference>
<keyword evidence="2" id="KW-0805">Transcription regulation</keyword>
<dbReference type="PANTHER" id="PTHR30346:SF0">
    <property type="entry name" value="HCA OPERON TRANSCRIPTIONAL ACTIVATOR HCAR"/>
    <property type="match status" value="1"/>
</dbReference>
<proteinExistence type="inferred from homology"/>
<dbReference type="InterPro" id="IPR000847">
    <property type="entry name" value="LysR_HTH_N"/>
</dbReference>
<dbReference type="AlphaFoldDB" id="A0A327KKS4"/>
<dbReference type="Pfam" id="PF03466">
    <property type="entry name" value="LysR_substrate"/>
    <property type="match status" value="1"/>
</dbReference>
<evidence type="ECO:0000313" key="7">
    <source>
        <dbReference type="Proteomes" id="UP000248863"/>
    </source>
</evidence>
<comment type="caution">
    <text evidence="6">The sequence shown here is derived from an EMBL/GenBank/DDBJ whole genome shotgun (WGS) entry which is preliminary data.</text>
</comment>
<evidence type="ECO:0000256" key="1">
    <source>
        <dbReference type="ARBA" id="ARBA00009437"/>
    </source>
</evidence>
<dbReference type="InterPro" id="IPR036388">
    <property type="entry name" value="WH-like_DNA-bd_sf"/>
</dbReference>
<keyword evidence="4" id="KW-0804">Transcription</keyword>
<name>A0A327KKS4_9BRAD</name>
<dbReference type="PANTHER" id="PTHR30346">
    <property type="entry name" value="TRANSCRIPTIONAL DUAL REGULATOR HCAR-RELATED"/>
    <property type="match status" value="1"/>
</dbReference>
<dbReference type="Pfam" id="PF00126">
    <property type="entry name" value="HTH_1"/>
    <property type="match status" value="1"/>
</dbReference>
<dbReference type="RefSeq" id="WP_111357305.1">
    <property type="nucleotide sequence ID" value="NZ_NPEU01000106.1"/>
</dbReference>
<accession>A0A327KKS4</accession>
<dbReference type="SUPFAM" id="SSF46785">
    <property type="entry name" value="Winged helix' DNA-binding domain"/>
    <property type="match status" value="1"/>
</dbReference>
<dbReference type="GO" id="GO:0032993">
    <property type="term" value="C:protein-DNA complex"/>
    <property type="evidence" value="ECO:0007669"/>
    <property type="project" value="TreeGrafter"/>
</dbReference>
<dbReference type="Gene3D" id="3.40.190.10">
    <property type="entry name" value="Periplasmic binding protein-like II"/>
    <property type="match status" value="2"/>
</dbReference>
<sequence length="334" mass="36623">MMSSRGRKARAGIDDAIASLGNGLIFAIGGSKINLHAILQSIVVLEQRSFHRAASIIGTDQSVVSRRVRKLENELGVSLFERHRTGVRATAAGKEFIVKAKAALCDLDYAVKAARSAGSGATGFLRVGFLCSLASGFLRKLLIEFAQGHRAVTVDVAYGGSRDHIRQIRARSMDIAFFTGVPELPDCDVELLWHERVYCALPEEHQLSSLKAVQWPDLQAESFIVSRDEPGPEIHEYLIRRLATLGFHPRVRRLSVCRESLFHLVSMGFGVTLTSESAVATPFHGVRFKPVDGDEDLLPTVGVWLPGNDNPALRRFVSLARAMKNAQTSGRNPN</sequence>
<dbReference type="SUPFAM" id="SSF53850">
    <property type="entry name" value="Periplasmic binding protein-like II"/>
    <property type="match status" value="1"/>
</dbReference>
<comment type="similarity">
    <text evidence="1">Belongs to the LysR transcriptional regulatory family.</text>
</comment>
<dbReference type="InterPro" id="IPR005119">
    <property type="entry name" value="LysR_subst-bd"/>
</dbReference>